<dbReference type="Gene3D" id="4.10.280.10">
    <property type="entry name" value="Helix-loop-helix DNA-binding domain"/>
    <property type="match status" value="1"/>
</dbReference>
<organism evidence="14 15">
    <name type="scientific">Eublepharis macularius</name>
    <name type="common">Leopard gecko</name>
    <name type="synonym">Cyrtodactylus macularius</name>
    <dbReference type="NCBI Taxonomy" id="481883"/>
    <lineage>
        <taxon>Eukaryota</taxon>
        <taxon>Metazoa</taxon>
        <taxon>Chordata</taxon>
        <taxon>Craniata</taxon>
        <taxon>Vertebrata</taxon>
        <taxon>Euteleostomi</taxon>
        <taxon>Lepidosauria</taxon>
        <taxon>Squamata</taxon>
        <taxon>Bifurcata</taxon>
        <taxon>Gekkota</taxon>
        <taxon>Eublepharidae</taxon>
        <taxon>Eublepharinae</taxon>
        <taxon>Eublepharis</taxon>
    </lineage>
</organism>
<comment type="subcellular location">
    <subcellularLocation>
        <location evidence="1">Nucleus</location>
    </subcellularLocation>
</comment>
<evidence type="ECO:0000256" key="7">
    <source>
        <dbReference type="ARBA" id="ARBA00023125"/>
    </source>
</evidence>
<evidence type="ECO:0000256" key="3">
    <source>
        <dbReference type="ARBA" id="ARBA00022473"/>
    </source>
</evidence>
<evidence type="ECO:0000256" key="6">
    <source>
        <dbReference type="ARBA" id="ARBA00023015"/>
    </source>
</evidence>
<proteinExistence type="predicted"/>
<dbReference type="Pfam" id="PF00010">
    <property type="entry name" value="HLH"/>
    <property type="match status" value="1"/>
</dbReference>
<name>A0AA97L7U8_EUBMA</name>
<evidence type="ECO:0000256" key="5">
    <source>
        <dbReference type="ARBA" id="ARBA00022782"/>
    </source>
</evidence>
<evidence type="ECO:0000256" key="4">
    <source>
        <dbReference type="ARBA" id="ARBA00022541"/>
    </source>
</evidence>
<accession>A0AA97L7U8</accession>
<evidence type="ECO:0000256" key="11">
    <source>
        <dbReference type="RuleBase" id="RU003428"/>
    </source>
</evidence>
<evidence type="ECO:0000313" key="15">
    <source>
        <dbReference type="RefSeq" id="XP_054844936.1"/>
    </source>
</evidence>
<dbReference type="InterPro" id="IPR002546">
    <property type="entry name" value="MyoD_N"/>
</dbReference>
<feature type="compositionally biased region" description="Low complexity" evidence="12">
    <location>
        <begin position="25"/>
        <end position="40"/>
    </location>
</feature>
<dbReference type="GO" id="GO:0035914">
    <property type="term" value="P:skeletal muscle cell differentiation"/>
    <property type="evidence" value="ECO:0007669"/>
    <property type="project" value="TreeGrafter"/>
</dbReference>
<gene>
    <name evidence="15" type="primary">MYF5</name>
</gene>
<feature type="region of interest" description="Disordered" evidence="12">
    <location>
        <begin position="25"/>
        <end position="54"/>
    </location>
</feature>
<dbReference type="SMART" id="SM00520">
    <property type="entry name" value="BASIC"/>
    <property type="match status" value="1"/>
</dbReference>
<dbReference type="SUPFAM" id="SSF47459">
    <property type="entry name" value="HLH, helix-loop-helix DNA-binding domain"/>
    <property type="match status" value="1"/>
</dbReference>
<dbReference type="SMART" id="SM00353">
    <property type="entry name" value="HLH"/>
    <property type="match status" value="1"/>
</dbReference>
<keyword evidence="14" id="KW-1185">Reference proteome</keyword>
<dbReference type="GeneID" id="129336011"/>
<dbReference type="GO" id="GO:0005634">
    <property type="term" value="C:nucleus"/>
    <property type="evidence" value="ECO:0007669"/>
    <property type="project" value="UniProtKB-SubCell"/>
</dbReference>
<dbReference type="CTD" id="4617"/>
<dbReference type="FunFam" id="4.10.280.10:FF:000005">
    <property type="entry name" value="Myogenic factor"/>
    <property type="match status" value="1"/>
</dbReference>
<dbReference type="PANTHER" id="PTHR11534">
    <property type="entry name" value="MYOGENIC FACTOR"/>
    <property type="match status" value="1"/>
</dbReference>
<keyword evidence="5" id="KW-0221">Differentiation</keyword>
<dbReference type="InterPro" id="IPR011598">
    <property type="entry name" value="bHLH_dom"/>
</dbReference>
<dbReference type="PANTHER" id="PTHR11534:SF3">
    <property type="entry name" value="MYOGENIC FACTOR 5"/>
    <property type="match status" value="1"/>
</dbReference>
<comment type="subunit">
    <text evidence="2 11">Efficient DNA binding requires dimerization with another bHLH protein.</text>
</comment>
<evidence type="ECO:0000313" key="14">
    <source>
        <dbReference type="Proteomes" id="UP001190640"/>
    </source>
</evidence>
<dbReference type="InterPro" id="IPR039704">
    <property type="entry name" value="Myogenic_factor"/>
</dbReference>
<dbReference type="GO" id="GO:0046983">
    <property type="term" value="F:protein dimerization activity"/>
    <property type="evidence" value="ECO:0007669"/>
    <property type="project" value="InterPro"/>
</dbReference>
<evidence type="ECO:0000256" key="10">
    <source>
        <dbReference type="ARBA" id="ARBA00023242"/>
    </source>
</evidence>
<feature type="domain" description="BHLH" evidence="13">
    <location>
        <begin position="75"/>
        <end position="126"/>
    </location>
</feature>
<dbReference type="InterPro" id="IPR036638">
    <property type="entry name" value="HLH_DNA-bd_sf"/>
</dbReference>
<evidence type="ECO:0000256" key="1">
    <source>
        <dbReference type="ARBA" id="ARBA00004123"/>
    </source>
</evidence>
<dbReference type="PROSITE" id="PS50888">
    <property type="entry name" value="BHLH"/>
    <property type="match status" value="1"/>
</dbReference>
<evidence type="ECO:0000256" key="8">
    <source>
        <dbReference type="ARBA" id="ARBA00023159"/>
    </source>
</evidence>
<dbReference type="InterPro" id="IPR022032">
    <property type="entry name" value="Myf5"/>
</dbReference>
<evidence type="ECO:0000256" key="2">
    <source>
        <dbReference type="ARBA" id="ARBA00011571"/>
    </source>
</evidence>
<evidence type="ECO:0000256" key="9">
    <source>
        <dbReference type="ARBA" id="ARBA00023163"/>
    </source>
</evidence>
<dbReference type="Pfam" id="PF12232">
    <property type="entry name" value="Myf5"/>
    <property type="match status" value="1"/>
</dbReference>
<dbReference type="Pfam" id="PF01586">
    <property type="entry name" value="Basic"/>
    <property type="match status" value="1"/>
</dbReference>
<feature type="region of interest" description="Disordered" evidence="12">
    <location>
        <begin position="210"/>
        <end position="241"/>
    </location>
</feature>
<dbReference type="GO" id="GO:0000978">
    <property type="term" value="F:RNA polymerase II cis-regulatory region sequence-specific DNA binding"/>
    <property type="evidence" value="ECO:0007669"/>
    <property type="project" value="TreeGrafter"/>
</dbReference>
<feature type="compositionally biased region" description="Polar residues" evidence="12">
    <location>
        <begin position="218"/>
        <end position="235"/>
    </location>
</feature>
<keyword evidence="4" id="KW-0517">Myogenesis</keyword>
<dbReference type="Proteomes" id="UP001190640">
    <property type="component" value="Chromosome 9"/>
</dbReference>
<dbReference type="GO" id="GO:0000981">
    <property type="term" value="F:DNA-binding transcription factor activity, RNA polymerase II-specific"/>
    <property type="evidence" value="ECO:0007669"/>
    <property type="project" value="TreeGrafter"/>
</dbReference>
<keyword evidence="7 11" id="KW-0238">DNA-binding</keyword>
<dbReference type="GO" id="GO:0048743">
    <property type="term" value="P:positive regulation of skeletal muscle fiber development"/>
    <property type="evidence" value="ECO:0007669"/>
    <property type="project" value="TreeGrafter"/>
</dbReference>
<keyword evidence="10 11" id="KW-0539">Nucleus</keyword>
<protein>
    <recommendedName>
        <fullName evidence="11">Myogenic factor</fullName>
    </recommendedName>
</protein>
<evidence type="ECO:0000256" key="12">
    <source>
        <dbReference type="SAM" id="MobiDB-lite"/>
    </source>
</evidence>
<keyword evidence="8" id="KW-0010">Activator</keyword>
<keyword evidence="3" id="KW-0217">Developmental protein</keyword>
<dbReference type="AlphaFoldDB" id="A0AA97L7U8"/>
<keyword evidence="9" id="KW-0804">Transcription</keyword>
<dbReference type="GO" id="GO:0045663">
    <property type="term" value="P:positive regulation of myoblast differentiation"/>
    <property type="evidence" value="ECO:0007669"/>
    <property type="project" value="TreeGrafter"/>
</dbReference>
<sequence length="248" mass="26774">MEALDGCPFAPSPAAFFYEGSACLPSPEAEPASASSSAPPADEEQHVRAPSGPHQAGPCLLWACKACKKKSSTGDRRKAATLRERRRLKKVNQAFETLKRCTAANPGQRLPKVEILRNAIRYIESLQELLRQQVHHYYCLPGPSGSEPASPTSSCSDGAAECNSPMWSTRNSSYDNVYCSDLHNVYSSEATTALSSLDCLSSIVDRISSSAEPELPLQDTTSLSPSASPESQPGTPETPHPRLIYHVL</sequence>
<dbReference type="RefSeq" id="XP_054844936.1">
    <property type="nucleotide sequence ID" value="XM_054988961.1"/>
</dbReference>
<dbReference type="KEGG" id="emc:129336011"/>
<reference evidence="15" key="1">
    <citation type="submission" date="2025-08" db="UniProtKB">
        <authorList>
            <consortium name="RefSeq"/>
        </authorList>
    </citation>
    <scope>IDENTIFICATION</scope>
    <source>
        <tissue evidence="15">Blood</tissue>
    </source>
</reference>
<keyword evidence="6" id="KW-0805">Transcription regulation</keyword>
<evidence type="ECO:0000259" key="13">
    <source>
        <dbReference type="PROSITE" id="PS50888"/>
    </source>
</evidence>